<organism evidence="1 2">
    <name type="scientific">Ancylostoma ceylanicum</name>
    <dbReference type="NCBI Taxonomy" id="53326"/>
    <lineage>
        <taxon>Eukaryota</taxon>
        <taxon>Metazoa</taxon>
        <taxon>Ecdysozoa</taxon>
        <taxon>Nematoda</taxon>
        <taxon>Chromadorea</taxon>
        <taxon>Rhabditida</taxon>
        <taxon>Rhabditina</taxon>
        <taxon>Rhabditomorpha</taxon>
        <taxon>Strongyloidea</taxon>
        <taxon>Ancylostomatidae</taxon>
        <taxon>Ancylostomatinae</taxon>
        <taxon>Ancylostoma</taxon>
    </lineage>
</organism>
<sequence>MLHVMENIKISIISHSTELTDYGAIFCINSLSASPHSYVTSPHSCIIYRANHKLVYNVCSFISPPDSHALSRSFFLPNREVQSTKERSQA</sequence>
<comment type="caution">
    <text evidence="1">The sequence shown here is derived from an EMBL/GenBank/DDBJ whole genome shotgun (WGS) entry which is preliminary data.</text>
</comment>
<accession>A0A016VL44</accession>
<dbReference type="EMBL" id="JARK01001343">
    <property type="protein sequence ID" value="EYC28339.1"/>
    <property type="molecule type" value="Genomic_DNA"/>
</dbReference>
<protein>
    <submittedName>
        <fullName evidence="1">Uncharacterized protein</fullName>
    </submittedName>
</protein>
<evidence type="ECO:0000313" key="1">
    <source>
        <dbReference type="EMBL" id="EYC28339.1"/>
    </source>
</evidence>
<name>A0A016VL44_9BILA</name>
<evidence type="ECO:0000313" key="2">
    <source>
        <dbReference type="Proteomes" id="UP000024635"/>
    </source>
</evidence>
<gene>
    <name evidence="1" type="primary">Acey_s0007.g3173</name>
    <name evidence="1" type="ORF">Y032_0007g3173</name>
</gene>
<dbReference type="AlphaFoldDB" id="A0A016VL44"/>
<reference evidence="2" key="1">
    <citation type="journal article" date="2015" name="Nat. Genet.">
        <title>The genome and transcriptome of the zoonotic hookworm Ancylostoma ceylanicum identify infection-specific gene families.</title>
        <authorList>
            <person name="Schwarz E.M."/>
            <person name="Hu Y."/>
            <person name="Antoshechkin I."/>
            <person name="Miller M.M."/>
            <person name="Sternberg P.W."/>
            <person name="Aroian R.V."/>
        </authorList>
    </citation>
    <scope>NUCLEOTIDE SEQUENCE</scope>
    <source>
        <strain evidence="2">HY135</strain>
    </source>
</reference>
<dbReference type="Proteomes" id="UP000024635">
    <property type="component" value="Unassembled WGS sequence"/>
</dbReference>
<keyword evidence="2" id="KW-1185">Reference proteome</keyword>
<proteinExistence type="predicted"/>